<keyword evidence="3" id="KW-1185">Reference proteome</keyword>
<sequence>MKLAVVVKRRGMPGKPPAGETQPRRRRLFNGPRTAESRRTSATKAQYANQQRRQPTVAVHQKQQRKCDRKEQLLFKPKYRRHAQGSEESTQRQQERLNGQEQGAHQARLRHAK</sequence>
<name>A0A4Y2AP12_ARAVE</name>
<dbReference type="AlphaFoldDB" id="A0A4Y2AP12"/>
<evidence type="ECO:0000256" key="1">
    <source>
        <dbReference type="SAM" id="MobiDB-lite"/>
    </source>
</evidence>
<organism evidence="2 3">
    <name type="scientific">Araneus ventricosus</name>
    <name type="common">Orbweaver spider</name>
    <name type="synonym">Epeira ventricosa</name>
    <dbReference type="NCBI Taxonomy" id="182803"/>
    <lineage>
        <taxon>Eukaryota</taxon>
        <taxon>Metazoa</taxon>
        <taxon>Ecdysozoa</taxon>
        <taxon>Arthropoda</taxon>
        <taxon>Chelicerata</taxon>
        <taxon>Arachnida</taxon>
        <taxon>Araneae</taxon>
        <taxon>Araneomorphae</taxon>
        <taxon>Entelegynae</taxon>
        <taxon>Araneoidea</taxon>
        <taxon>Araneidae</taxon>
        <taxon>Araneus</taxon>
    </lineage>
</organism>
<dbReference type="EMBL" id="BGPR01081077">
    <property type="protein sequence ID" value="GBL81470.1"/>
    <property type="molecule type" value="Genomic_DNA"/>
</dbReference>
<comment type="caution">
    <text evidence="2">The sequence shown here is derived from an EMBL/GenBank/DDBJ whole genome shotgun (WGS) entry which is preliminary data.</text>
</comment>
<dbReference type="Proteomes" id="UP000499080">
    <property type="component" value="Unassembled WGS sequence"/>
</dbReference>
<accession>A0A4Y2AP12</accession>
<feature type="region of interest" description="Disordered" evidence="1">
    <location>
        <begin position="1"/>
        <end position="113"/>
    </location>
</feature>
<evidence type="ECO:0000313" key="3">
    <source>
        <dbReference type="Proteomes" id="UP000499080"/>
    </source>
</evidence>
<protein>
    <submittedName>
        <fullName evidence="2">Uncharacterized protein</fullName>
    </submittedName>
</protein>
<feature type="compositionally biased region" description="Polar residues" evidence="1">
    <location>
        <begin position="40"/>
        <end position="54"/>
    </location>
</feature>
<evidence type="ECO:0000313" key="2">
    <source>
        <dbReference type="EMBL" id="GBL81470.1"/>
    </source>
</evidence>
<proteinExistence type="predicted"/>
<gene>
    <name evidence="2" type="ORF">AVEN_33400_1</name>
</gene>
<reference evidence="2 3" key="1">
    <citation type="journal article" date="2019" name="Sci. Rep.">
        <title>Orb-weaving spider Araneus ventricosus genome elucidates the spidroin gene catalogue.</title>
        <authorList>
            <person name="Kono N."/>
            <person name="Nakamura H."/>
            <person name="Ohtoshi R."/>
            <person name="Moran D.A.P."/>
            <person name="Shinohara A."/>
            <person name="Yoshida Y."/>
            <person name="Fujiwara M."/>
            <person name="Mori M."/>
            <person name="Tomita M."/>
            <person name="Arakawa K."/>
        </authorList>
    </citation>
    <scope>NUCLEOTIDE SEQUENCE [LARGE SCALE GENOMIC DNA]</scope>
</reference>